<keyword evidence="9" id="KW-0046">Antibiotic resistance</keyword>
<reference evidence="11 12" key="1">
    <citation type="submission" date="2011-11" db="EMBL/GenBank/DDBJ databases">
        <title>Complete sequence of Spirochaeta sp. grapes.</title>
        <authorList>
            <consortium name="US DOE Joint Genome Institute"/>
            <person name="Lucas S."/>
            <person name="Han J."/>
            <person name="Lapidus A."/>
            <person name="Cheng J.-F."/>
            <person name="Goodwin L."/>
            <person name="Pitluck S."/>
            <person name="Peters L."/>
            <person name="Ovchinnikova G."/>
            <person name="Munk A.C."/>
            <person name="Detter J.C."/>
            <person name="Han C."/>
            <person name="Tapia R."/>
            <person name="Land M."/>
            <person name="Hauser L."/>
            <person name="Kyrpides N."/>
            <person name="Ivanova N."/>
            <person name="Pagani I."/>
            <person name="Ritalahtilisa K."/>
            <person name="Loeffler F."/>
            <person name="Woyke T."/>
        </authorList>
    </citation>
    <scope>NUCLEOTIDE SEQUENCE [LARGE SCALE GENOMIC DNA]</scope>
    <source>
        <strain evidence="12">ATCC BAA-1885 / DSM 22778 / Grapes</strain>
    </source>
</reference>
<feature type="transmembrane region" description="Helical" evidence="10">
    <location>
        <begin position="167"/>
        <end position="188"/>
    </location>
</feature>
<evidence type="ECO:0000313" key="11">
    <source>
        <dbReference type="EMBL" id="AEV30908.1"/>
    </source>
</evidence>
<evidence type="ECO:0000256" key="4">
    <source>
        <dbReference type="ARBA" id="ARBA00022448"/>
    </source>
</evidence>
<keyword evidence="6 10" id="KW-0812">Transmembrane</keyword>
<comment type="similarity">
    <text evidence="2">Belongs to the multi antimicrobial extrusion (MATE) (TC 2.A.66.1) family. MepA subfamily.</text>
</comment>
<dbReference type="InterPro" id="IPR002528">
    <property type="entry name" value="MATE_fam"/>
</dbReference>
<name>G8QQH8_SPHPG</name>
<feature type="transmembrane region" description="Helical" evidence="10">
    <location>
        <begin position="17"/>
        <end position="37"/>
    </location>
</feature>
<evidence type="ECO:0000256" key="2">
    <source>
        <dbReference type="ARBA" id="ARBA00008417"/>
    </source>
</evidence>
<gene>
    <name evidence="11" type="ordered locus">SpiGrapes_3162</name>
</gene>
<dbReference type="KEGG" id="sgp:SpiGrapes_3162"/>
<dbReference type="PANTHER" id="PTHR43823">
    <property type="entry name" value="SPORULATION PROTEIN YKVU"/>
    <property type="match status" value="1"/>
</dbReference>
<evidence type="ECO:0000256" key="5">
    <source>
        <dbReference type="ARBA" id="ARBA00022475"/>
    </source>
</evidence>
<dbReference type="InterPro" id="IPR045070">
    <property type="entry name" value="MATE_MepA-like"/>
</dbReference>
<evidence type="ECO:0000256" key="3">
    <source>
        <dbReference type="ARBA" id="ARBA00022106"/>
    </source>
</evidence>
<dbReference type="GO" id="GO:0015297">
    <property type="term" value="F:antiporter activity"/>
    <property type="evidence" value="ECO:0007669"/>
    <property type="project" value="InterPro"/>
</dbReference>
<feature type="transmembrane region" description="Helical" evidence="10">
    <location>
        <begin position="316"/>
        <end position="338"/>
    </location>
</feature>
<feature type="transmembrane region" description="Helical" evidence="10">
    <location>
        <begin position="134"/>
        <end position="155"/>
    </location>
</feature>
<dbReference type="Proteomes" id="UP000005632">
    <property type="component" value="Chromosome"/>
</dbReference>
<feature type="transmembrane region" description="Helical" evidence="10">
    <location>
        <begin position="101"/>
        <end position="122"/>
    </location>
</feature>
<feature type="transmembrane region" description="Helical" evidence="10">
    <location>
        <begin position="194"/>
        <end position="214"/>
    </location>
</feature>
<dbReference type="AlphaFoldDB" id="G8QQH8"/>
<feature type="transmembrane region" description="Helical" evidence="10">
    <location>
        <begin position="57"/>
        <end position="80"/>
    </location>
</feature>
<dbReference type="GO" id="GO:0005886">
    <property type="term" value="C:plasma membrane"/>
    <property type="evidence" value="ECO:0007669"/>
    <property type="project" value="UniProtKB-SubCell"/>
</dbReference>
<dbReference type="NCBIfam" id="TIGR00797">
    <property type="entry name" value="matE"/>
    <property type="match status" value="1"/>
</dbReference>
<evidence type="ECO:0000256" key="8">
    <source>
        <dbReference type="ARBA" id="ARBA00023136"/>
    </source>
</evidence>
<evidence type="ECO:0000256" key="10">
    <source>
        <dbReference type="SAM" id="Phobius"/>
    </source>
</evidence>
<dbReference type="GO" id="GO:0042910">
    <property type="term" value="F:xenobiotic transmembrane transporter activity"/>
    <property type="evidence" value="ECO:0007669"/>
    <property type="project" value="InterPro"/>
</dbReference>
<feature type="transmembrane region" description="Helical" evidence="10">
    <location>
        <begin position="418"/>
        <end position="440"/>
    </location>
</feature>
<proteinExistence type="inferred from homology"/>
<comment type="subcellular location">
    <subcellularLocation>
        <location evidence="1">Cell membrane</location>
        <topology evidence="1">Multi-pass membrane protein</topology>
    </subcellularLocation>
</comment>
<evidence type="ECO:0000313" key="12">
    <source>
        <dbReference type="Proteomes" id="UP000005632"/>
    </source>
</evidence>
<evidence type="ECO:0000256" key="9">
    <source>
        <dbReference type="ARBA" id="ARBA00023251"/>
    </source>
</evidence>
<dbReference type="HOGENOM" id="CLU_012893_0_1_12"/>
<dbReference type="eggNOG" id="COG0534">
    <property type="taxonomic scope" value="Bacteria"/>
</dbReference>
<sequence length="447" mass="47796">MKQDRIKLLSEESVPKAILVMSLPVVTGMMVQVLYNLADTFFIGKLNDANQLAAANIALPVFILSMALAGVIGTGAASYISRALGEKKAVEADKTLTIGMVYLLIIGFIVTVFTLIFLKNLVAVLGASAETFPYTFSYVSVLVWGMIPVMCNFALGQLLRAEGDAMGSMFGMLIGTVTNIILDPLLIFTFSLGVSGAAIATVVANSISLLFYLVRYKKGKTLIHFRLSLFSFDKKISKEIFTIGLPSSISQGLMSVALIIMNNIAASYGDTVIAGLGVASRIVTIGTFIFMGIAAGCQPLVGYSYGARNIKRVDSIILHGISITSIIGLLLGIVMWVFARSFIGAFTNVVEVIDAGTIVLRALVFSLPIVGGQMLCTTSVQAMGKALPSLILSISRQGLLFIPLLLGLNRLFGFNGFIYAQPLTDAIMLIIAFAILKGILKKDTNRL</sequence>
<feature type="transmembrane region" description="Helical" evidence="10">
    <location>
        <begin position="387"/>
        <end position="406"/>
    </location>
</feature>
<keyword evidence="12" id="KW-1185">Reference proteome</keyword>
<keyword evidence="8 10" id="KW-0472">Membrane</keyword>
<dbReference type="Pfam" id="PF01554">
    <property type="entry name" value="MatE"/>
    <property type="match status" value="2"/>
</dbReference>
<dbReference type="RefSeq" id="WP_014271747.1">
    <property type="nucleotide sequence ID" value="NC_016633.1"/>
</dbReference>
<evidence type="ECO:0000256" key="6">
    <source>
        <dbReference type="ARBA" id="ARBA00022692"/>
    </source>
</evidence>
<accession>G8QQH8</accession>
<feature type="transmembrane region" description="Helical" evidence="10">
    <location>
        <begin position="240"/>
        <end position="260"/>
    </location>
</feature>
<evidence type="ECO:0000256" key="7">
    <source>
        <dbReference type="ARBA" id="ARBA00022989"/>
    </source>
</evidence>
<keyword evidence="7 10" id="KW-1133">Transmembrane helix</keyword>
<keyword evidence="5" id="KW-1003">Cell membrane</keyword>
<protein>
    <recommendedName>
        <fullName evidence="3">Multidrug export protein MepA</fullName>
    </recommendedName>
</protein>
<dbReference type="EMBL" id="CP003155">
    <property type="protein sequence ID" value="AEV30908.1"/>
    <property type="molecule type" value="Genomic_DNA"/>
</dbReference>
<organism evidence="11 12">
    <name type="scientific">Sphaerochaeta pleomorpha (strain ATCC BAA-1885 / DSM 22778 / Grapes)</name>
    <dbReference type="NCBI Taxonomy" id="158190"/>
    <lineage>
        <taxon>Bacteria</taxon>
        <taxon>Pseudomonadati</taxon>
        <taxon>Spirochaetota</taxon>
        <taxon>Spirochaetia</taxon>
        <taxon>Spirochaetales</taxon>
        <taxon>Sphaerochaetaceae</taxon>
        <taxon>Sphaerochaeta</taxon>
    </lineage>
</organism>
<dbReference type="PIRSF" id="PIRSF006603">
    <property type="entry name" value="DinF"/>
    <property type="match status" value="1"/>
</dbReference>
<dbReference type="InterPro" id="IPR048279">
    <property type="entry name" value="MdtK-like"/>
</dbReference>
<dbReference type="STRING" id="158190.SpiGrapes_3162"/>
<dbReference type="CDD" id="cd13143">
    <property type="entry name" value="MATE_MepA_like"/>
    <property type="match status" value="1"/>
</dbReference>
<dbReference type="OrthoDB" id="9811110at2"/>
<evidence type="ECO:0000256" key="1">
    <source>
        <dbReference type="ARBA" id="ARBA00004651"/>
    </source>
</evidence>
<dbReference type="PANTHER" id="PTHR43823:SF3">
    <property type="entry name" value="MULTIDRUG EXPORT PROTEIN MEPA"/>
    <property type="match status" value="1"/>
</dbReference>
<feature type="transmembrane region" description="Helical" evidence="10">
    <location>
        <begin position="272"/>
        <end position="295"/>
    </location>
</feature>
<dbReference type="GO" id="GO:0046677">
    <property type="term" value="P:response to antibiotic"/>
    <property type="evidence" value="ECO:0007669"/>
    <property type="project" value="UniProtKB-KW"/>
</dbReference>
<keyword evidence="4" id="KW-0813">Transport</keyword>
<dbReference type="InterPro" id="IPR051327">
    <property type="entry name" value="MATE_MepA_subfamily"/>
</dbReference>